<proteinExistence type="predicted"/>
<gene>
    <name evidence="4" type="ORF">SO802_034487</name>
</gene>
<feature type="domain" description="CPL" evidence="3">
    <location>
        <begin position="137"/>
        <end position="237"/>
    </location>
</feature>
<feature type="compositionally biased region" description="Basic and acidic residues" evidence="2">
    <location>
        <begin position="103"/>
        <end position="112"/>
    </location>
</feature>
<keyword evidence="1" id="KW-0694">RNA-binding</keyword>
<dbReference type="EMBL" id="JAZDWU010000012">
    <property type="protein sequence ID" value="KAK9984962.1"/>
    <property type="molecule type" value="Genomic_DNA"/>
</dbReference>
<sequence length="308" mass="33989">MEEGNTKSKFRRVCVFCGSNSGHRKFFSDAALELGNELVVIREIRKILKELVFDKNGRLPLLQLLHPNCSRYFSPDDLTSLNLSIPSLSAKGESEAKSSNNEESNKTDTKDDTDTEVTEVEGNENTSGDELHLVEGGKKDPFLRRQELLVNSGLAEGLIDICIESAGELLRSNFGKEVIYEVVANGGSDGILHPTLDDKLNTLHAEIASLAGKSLEESEEEHVLKNFHSSQSIRKLVLDCPTFACTLWKKALKGKCELWAKDHSCKVICAFLESSDSKVRGLAKKELQLLIDGGIIKIPEHKHSANEG</sequence>
<comment type="caution">
    <text evidence="4">The sequence shown here is derived from an EMBL/GenBank/DDBJ whole genome shotgun (WGS) entry which is preliminary data.</text>
</comment>
<feature type="compositionally biased region" description="Acidic residues" evidence="2">
    <location>
        <begin position="113"/>
        <end position="122"/>
    </location>
</feature>
<evidence type="ECO:0000259" key="3">
    <source>
        <dbReference type="Pfam" id="PF08144"/>
    </source>
</evidence>
<evidence type="ECO:0000256" key="1">
    <source>
        <dbReference type="ARBA" id="ARBA00022884"/>
    </source>
</evidence>
<dbReference type="AlphaFoldDB" id="A0AAW2BIB7"/>
<dbReference type="Proteomes" id="UP001459277">
    <property type="component" value="Unassembled WGS sequence"/>
</dbReference>
<evidence type="ECO:0000256" key="2">
    <source>
        <dbReference type="SAM" id="MobiDB-lite"/>
    </source>
</evidence>
<dbReference type="GO" id="GO:0003729">
    <property type="term" value="F:mRNA binding"/>
    <property type="evidence" value="ECO:0007669"/>
    <property type="project" value="TreeGrafter"/>
</dbReference>
<organism evidence="4 5">
    <name type="scientific">Lithocarpus litseifolius</name>
    <dbReference type="NCBI Taxonomy" id="425828"/>
    <lineage>
        <taxon>Eukaryota</taxon>
        <taxon>Viridiplantae</taxon>
        <taxon>Streptophyta</taxon>
        <taxon>Embryophyta</taxon>
        <taxon>Tracheophyta</taxon>
        <taxon>Spermatophyta</taxon>
        <taxon>Magnoliopsida</taxon>
        <taxon>eudicotyledons</taxon>
        <taxon>Gunneridae</taxon>
        <taxon>Pentapetalae</taxon>
        <taxon>rosids</taxon>
        <taxon>fabids</taxon>
        <taxon>Fagales</taxon>
        <taxon>Fagaceae</taxon>
        <taxon>Lithocarpus</taxon>
    </lineage>
</organism>
<dbReference type="InterPro" id="IPR040059">
    <property type="entry name" value="PUM3"/>
</dbReference>
<accession>A0AAW2BIB7</accession>
<keyword evidence="5" id="KW-1185">Reference proteome</keyword>
<protein>
    <recommendedName>
        <fullName evidence="3">CPL domain-containing protein</fullName>
    </recommendedName>
</protein>
<name>A0AAW2BIB7_9ROSI</name>
<feature type="region of interest" description="Disordered" evidence="2">
    <location>
        <begin position="90"/>
        <end position="134"/>
    </location>
</feature>
<dbReference type="Pfam" id="PF08144">
    <property type="entry name" value="CPL"/>
    <property type="match status" value="1"/>
</dbReference>
<reference evidence="4 5" key="1">
    <citation type="submission" date="2024-01" db="EMBL/GenBank/DDBJ databases">
        <title>A telomere-to-telomere, gap-free genome of sweet tea (Lithocarpus litseifolius).</title>
        <authorList>
            <person name="Zhou J."/>
        </authorList>
    </citation>
    <scope>NUCLEOTIDE SEQUENCE [LARGE SCALE GENOMIC DNA]</scope>
    <source>
        <strain evidence="4">Zhou-2022a</strain>
        <tissue evidence="4">Leaf</tissue>
    </source>
</reference>
<dbReference type="Gene3D" id="3.40.50.450">
    <property type="match status" value="1"/>
</dbReference>
<dbReference type="GO" id="GO:0006417">
    <property type="term" value="P:regulation of translation"/>
    <property type="evidence" value="ECO:0007669"/>
    <property type="project" value="TreeGrafter"/>
</dbReference>
<dbReference type="PANTHER" id="PTHR13389:SF0">
    <property type="entry name" value="PUMILIO HOMOLOG 3"/>
    <property type="match status" value="1"/>
</dbReference>
<evidence type="ECO:0000313" key="4">
    <source>
        <dbReference type="EMBL" id="KAK9984962.1"/>
    </source>
</evidence>
<evidence type="ECO:0000313" key="5">
    <source>
        <dbReference type="Proteomes" id="UP001459277"/>
    </source>
</evidence>
<dbReference type="InterPro" id="IPR012959">
    <property type="entry name" value="CPL_dom"/>
</dbReference>
<dbReference type="PANTHER" id="PTHR13389">
    <property type="entry name" value="PUMILIO HOMOLOG 3"/>
    <property type="match status" value="1"/>
</dbReference>
<dbReference type="GO" id="GO:0005730">
    <property type="term" value="C:nucleolus"/>
    <property type="evidence" value="ECO:0007669"/>
    <property type="project" value="TreeGrafter"/>
</dbReference>